<evidence type="ECO:0000313" key="5">
    <source>
        <dbReference type="EnsemblMetazoa" id="ASIC018499-PA"/>
    </source>
</evidence>
<dbReference type="EnsemblMetazoa" id="ASIC018499-RA">
    <property type="protein sequence ID" value="ASIC018499-PA"/>
    <property type="gene ID" value="ASIC018499"/>
</dbReference>
<dbReference type="Gene3D" id="3.80.10.10">
    <property type="entry name" value="Ribonuclease Inhibitor"/>
    <property type="match status" value="7"/>
</dbReference>
<evidence type="ECO:0000313" key="6">
    <source>
        <dbReference type="Proteomes" id="UP000030765"/>
    </source>
</evidence>
<keyword evidence="6" id="KW-1185">Reference proteome</keyword>
<reference evidence="5" key="2">
    <citation type="submission" date="2020-05" db="UniProtKB">
        <authorList>
            <consortium name="EnsemblMetazoa"/>
        </authorList>
    </citation>
    <scope>IDENTIFICATION</scope>
</reference>
<gene>
    <name evidence="4" type="ORF">ZHAS_00018499</name>
</gene>
<feature type="chain" id="PRO_5001784819" evidence="3">
    <location>
        <begin position="24"/>
        <end position="1133"/>
    </location>
</feature>
<dbReference type="SMART" id="SM00365">
    <property type="entry name" value="LRR_SD22"/>
    <property type="match status" value="12"/>
</dbReference>
<dbReference type="InterPro" id="IPR032675">
    <property type="entry name" value="LRR_dom_sf"/>
</dbReference>
<sequence>MGFAKASILLAICAFTLNATCLANDVFECDENECQFELQRTGLSEDANSTKFQLTVENGLVSVSFAQSVLFNIPASLFADGNGMKIDKLDASASNVLAIDSRTFANASALEYLNLQQNYITELQNNVFGNATKLISIELQNNKIADIGESSFQGLAKLDKLQLSFNRLGSLPRKLFAGLRRLNKLYLAHNGIIELPDRLFEDLSELTVLDLSYNDIKKLTGNTFVDLPQLNTLELQHNRITTVEDNTFSMPNLTHLDLSNNRLKHLPKKLIRHTVALLELVLSNNSVDHLDRDLFENVCYLETLKLDHNKLRSLDGALFRTLGKLEYLYLENNNLRQIVPGTFDNLKKLRELNLMNNGLTSIDGGLFLNLRFVTYLRLDRNKIRNVTKGSLGGLVRLKQLNLDQNKIKTIDSEIFCQHQLLRTLSLKGNKLTRIAPETFNCLLELFDLDLSSNRLENISLSVESLRELDLSNNRLRKLSDDAFLKMNSLHTLNMDNNLLDVVPSVITKLPNLKMLSLKNNNINSTALDGHAEKLWLLRLSNNAINHIIFKSYPNLIKLYLDGNRIKAIPENTFSQTRKLNVLDLAENQLTGPLEESFFNYNINELRLDGNPLGHITNTSFAGLDRFVEVLSLKNTNLSDLGDNPFHHIDIMKKLDLSGNSLSKIGTNLRGTYYLRELHVSDNRVSIQELSLISKDLRTVSISAIDVVVPDNLLENVTLNQLHLIGSQFSGLPTDFFQTNKEYLTDLTISNNKEFTKLPANFFKDLSELERLTLANNSLVTLEPGVFDPLVLLQLMNISNNPLKTLDTKLFNKTTRLTTLILRNVNVTHLPLGIFDSLVDLVTLDLGGNQISSLPNGIFRKQYPLESISLEGNAIEQLDPAVFEGVSRLKKIDLSHNKISTIHPQLFANLLQIDELDLGYNKFVSFDLTATGFQNALSSLTLDGNGLTSLKISPTLEILSADDNQLSTIEVNQAKESPSVLTQLSAERNRFTNFDCFVQFKALTDLHLSFNKFTELDTGAISSQLQALRELSVSDSHVQRVKTDGINEQDALTYLDISNNNLTSLELDAFGKFSSLKIFVFGGNRFETFSISDLLAAFEDLESIGLEGTQWKCDFLRTLDTPMRASFIGEWLKK</sequence>
<dbReference type="OrthoDB" id="7737031at2759"/>
<dbReference type="Proteomes" id="UP000030765">
    <property type="component" value="Unassembled WGS sequence"/>
</dbReference>
<keyword evidence="2" id="KW-0677">Repeat</keyword>
<dbReference type="PRINTS" id="PR00019">
    <property type="entry name" value="LEURICHRPT"/>
</dbReference>
<dbReference type="Pfam" id="PF13855">
    <property type="entry name" value="LRR_8"/>
    <property type="match status" value="10"/>
</dbReference>
<organism evidence="4">
    <name type="scientific">Anopheles sinensis</name>
    <name type="common">Mosquito</name>
    <dbReference type="NCBI Taxonomy" id="74873"/>
    <lineage>
        <taxon>Eukaryota</taxon>
        <taxon>Metazoa</taxon>
        <taxon>Ecdysozoa</taxon>
        <taxon>Arthropoda</taxon>
        <taxon>Hexapoda</taxon>
        <taxon>Insecta</taxon>
        <taxon>Pterygota</taxon>
        <taxon>Neoptera</taxon>
        <taxon>Endopterygota</taxon>
        <taxon>Diptera</taxon>
        <taxon>Nematocera</taxon>
        <taxon>Culicoidea</taxon>
        <taxon>Culicidae</taxon>
        <taxon>Anophelinae</taxon>
        <taxon>Anopheles</taxon>
    </lineage>
</organism>
<name>A0A084WJS2_ANOSI</name>
<dbReference type="SMART" id="SM00364">
    <property type="entry name" value="LRR_BAC"/>
    <property type="match status" value="11"/>
</dbReference>
<dbReference type="InterPro" id="IPR050333">
    <property type="entry name" value="SLRP"/>
</dbReference>
<dbReference type="SUPFAM" id="SSF52058">
    <property type="entry name" value="L domain-like"/>
    <property type="match status" value="4"/>
</dbReference>
<protein>
    <submittedName>
        <fullName evidence="4">AGAP007060-PA-like protein</fullName>
    </submittedName>
</protein>
<feature type="signal peptide" evidence="3">
    <location>
        <begin position="1"/>
        <end position="23"/>
    </location>
</feature>
<dbReference type="VEuPathDB" id="VectorBase:ASIS022906"/>
<dbReference type="SMART" id="SM00369">
    <property type="entry name" value="LRR_TYP"/>
    <property type="match status" value="27"/>
</dbReference>
<dbReference type="InterPro" id="IPR003591">
    <property type="entry name" value="Leu-rich_rpt_typical-subtyp"/>
</dbReference>
<proteinExistence type="predicted"/>
<dbReference type="FunFam" id="3.80.10.10:FF:001164">
    <property type="entry name" value="GH01279p"/>
    <property type="match status" value="3"/>
</dbReference>
<dbReference type="AlphaFoldDB" id="A0A084WJS2"/>
<dbReference type="InterPro" id="IPR001611">
    <property type="entry name" value="Leu-rich_rpt"/>
</dbReference>
<dbReference type="OMA" id="CLENEMS"/>
<dbReference type="PANTHER" id="PTHR45712:SF22">
    <property type="entry name" value="INSULIN-LIKE GROWTH FACTOR-BINDING PROTEIN COMPLEX ACID LABILE SUBUNIT"/>
    <property type="match status" value="1"/>
</dbReference>
<dbReference type="PANTHER" id="PTHR45712">
    <property type="entry name" value="AGAP008170-PA"/>
    <property type="match status" value="1"/>
</dbReference>
<evidence type="ECO:0000256" key="1">
    <source>
        <dbReference type="ARBA" id="ARBA00022614"/>
    </source>
</evidence>
<evidence type="ECO:0000313" key="4">
    <source>
        <dbReference type="EMBL" id="KFB50466.1"/>
    </source>
</evidence>
<evidence type="ECO:0000256" key="3">
    <source>
        <dbReference type="SAM" id="SignalP"/>
    </source>
</evidence>
<reference evidence="4 6" key="1">
    <citation type="journal article" date="2014" name="BMC Genomics">
        <title>Genome sequence of Anopheles sinensis provides insight into genetics basis of mosquito competence for malaria parasites.</title>
        <authorList>
            <person name="Zhou D."/>
            <person name="Zhang D."/>
            <person name="Ding G."/>
            <person name="Shi L."/>
            <person name="Hou Q."/>
            <person name="Ye Y."/>
            <person name="Xu Y."/>
            <person name="Zhou H."/>
            <person name="Xiong C."/>
            <person name="Li S."/>
            <person name="Yu J."/>
            <person name="Hong S."/>
            <person name="Yu X."/>
            <person name="Zou P."/>
            <person name="Chen C."/>
            <person name="Chang X."/>
            <person name="Wang W."/>
            <person name="Lv Y."/>
            <person name="Sun Y."/>
            <person name="Ma L."/>
            <person name="Shen B."/>
            <person name="Zhu C."/>
        </authorList>
    </citation>
    <scope>NUCLEOTIDE SEQUENCE [LARGE SCALE GENOMIC DNA]</scope>
</reference>
<keyword evidence="1" id="KW-0433">Leucine-rich repeat</keyword>
<dbReference type="PROSITE" id="PS51450">
    <property type="entry name" value="LRR"/>
    <property type="match status" value="10"/>
</dbReference>
<dbReference type="STRING" id="74873.A0A084WJS2"/>
<accession>A0A084WJS2</accession>
<evidence type="ECO:0000256" key="2">
    <source>
        <dbReference type="ARBA" id="ARBA00022737"/>
    </source>
</evidence>
<dbReference type="EMBL" id="KE525348">
    <property type="protein sequence ID" value="KFB50466.1"/>
    <property type="molecule type" value="Genomic_DNA"/>
</dbReference>
<dbReference type="VEuPathDB" id="VectorBase:ASIC018499"/>
<dbReference type="EMBL" id="ATLV01024052">
    <property type="status" value="NOT_ANNOTATED_CDS"/>
    <property type="molecule type" value="Genomic_DNA"/>
</dbReference>
<keyword evidence="3" id="KW-0732">Signal</keyword>